<reference evidence="10 11" key="1">
    <citation type="submission" date="2024-02" db="EMBL/GenBank/DDBJ databases">
        <authorList>
            <person name="Chen Y."/>
            <person name="Shah S."/>
            <person name="Dougan E. K."/>
            <person name="Thang M."/>
            <person name="Chan C."/>
        </authorList>
    </citation>
    <scope>NUCLEOTIDE SEQUENCE [LARGE SCALE GENOMIC DNA]</scope>
</reference>
<proteinExistence type="inferred from homology"/>
<keyword evidence="7" id="KW-0175">Coiled coil</keyword>
<name>A0ABP0Q0C2_9DINO</name>
<evidence type="ECO:0000256" key="7">
    <source>
        <dbReference type="SAM" id="Coils"/>
    </source>
</evidence>
<dbReference type="Pfam" id="PF07690">
    <property type="entry name" value="MFS_1"/>
    <property type="match status" value="1"/>
</dbReference>
<feature type="coiled-coil region" evidence="7">
    <location>
        <begin position="1"/>
        <end position="62"/>
    </location>
</feature>
<feature type="transmembrane region" description="Helical" evidence="8">
    <location>
        <begin position="370"/>
        <end position="388"/>
    </location>
</feature>
<feature type="transmembrane region" description="Helical" evidence="8">
    <location>
        <begin position="144"/>
        <end position="165"/>
    </location>
</feature>
<keyword evidence="5 8" id="KW-0472">Membrane</keyword>
<dbReference type="PROSITE" id="PS50850">
    <property type="entry name" value="MFS"/>
    <property type="match status" value="1"/>
</dbReference>
<protein>
    <submittedName>
        <fullName evidence="10">MFS-type efflux pump MSMEG_3705</fullName>
    </submittedName>
</protein>
<gene>
    <name evidence="10" type="ORF">SCF082_LOCUS38663</name>
</gene>
<feature type="transmembrane region" description="Helical" evidence="8">
    <location>
        <begin position="236"/>
        <end position="255"/>
    </location>
</feature>
<evidence type="ECO:0000256" key="1">
    <source>
        <dbReference type="ARBA" id="ARBA00004141"/>
    </source>
</evidence>
<sequence>MDLSEEKMMALLQQAQQMEQALKQIEALSKAGGAGPQAEGDVEAILSRLHALEEEKANFDRMARRESAWAVRKAHSSDEVLGREDRDCGDSDWSWRSPRLQSLGLLLLACVANQACRALPFYLVDFGDGKAGQAMNQDLDFNSADYGFFATLCFSVPFTLTSLWAGVMADRMDRFQLTAFAGVAWSLSTAGMAVASSYGGLLLLRVALGLSQAATNPAALSLIAELFPDARATANSIFGLGIYLGGALASLGAFVDEQEGWRAACLVFGFFSVAASLPALTKRDEKQALVRRSTWPADDMDLQTRLASLPEAAATVWESSTEAVAPTGARWLLLASALRFSAGFAILVWLPSSVRATFPNDVEQFAIVNSLIKGFAGSISSISGGLAADALRSRGFGDRSAAWFCAASSILSAPLWYFTLADGFSFEVCMGFLCAEYLVAESWLGAAISALQGAVPADRRGTAQGVFSSLTALGQALPVGLGLLAPEDLTQGLQLSVSVCYCLSGLCFLIASSHLSQEVPQDER</sequence>
<dbReference type="Gene3D" id="1.20.1250.20">
    <property type="entry name" value="MFS general substrate transporter like domains"/>
    <property type="match status" value="2"/>
</dbReference>
<feature type="transmembrane region" description="Helical" evidence="8">
    <location>
        <begin position="331"/>
        <end position="350"/>
    </location>
</feature>
<keyword evidence="3 8" id="KW-0812">Transmembrane</keyword>
<comment type="subcellular location">
    <subcellularLocation>
        <location evidence="1">Membrane</location>
        <topology evidence="1">Multi-pass membrane protein</topology>
    </subcellularLocation>
</comment>
<evidence type="ECO:0000259" key="9">
    <source>
        <dbReference type="PROSITE" id="PS50850"/>
    </source>
</evidence>
<evidence type="ECO:0000313" key="10">
    <source>
        <dbReference type="EMBL" id="CAK9081167.1"/>
    </source>
</evidence>
<feature type="transmembrane region" description="Helical" evidence="8">
    <location>
        <begin position="400"/>
        <end position="418"/>
    </location>
</feature>
<dbReference type="EMBL" id="CAXAMM010038807">
    <property type="protein sequence ID" value="CAK9081167.1"/>
    <property type="molecule type" value="Genomic_DNA"/>
</dbReference>
<organism evidence="10 11">
    <name type="scientific">Durusdinium trenchii</name>
    <dbReference type="NCBI Taxonomy" id="1381693"/>
    <lineage>
        <taxon>Eukaryota</taxon>
        <taxon>Sar</taxon>
        <taxon>Alveolata</taxon>
        <taxon>Dinophyceae</taxon>
        <taxon>Suessiales</taxon>
        <taxon>Symbiodiniaceae</taxon>
        <taxon>Durusdinium</taxon>
    </lineage>
</organism>
<dbReference type="InterPro" id="IPR044770">
    <property type="entry name" value="MFS_spinster-like"/>
</dbReference>
<dbReference type="PANTHER" id="PTHR23505">
    <property type="entry name" value="SPINSTER"/>
    <property type="match status" value="1"/>
</dbReference>
<evidence type="ECO:0000256" key="8">
    <source>
        <dbReference type="SAM" id="Phobius"/>
    </source>
</evidence>
<dbReference type="InterPro" id="IPR036259">
    <property type="entry name" value="MFS_trans_sf"/>
</dbReference>
<dbReference type="PANTHER" id="PTHR23505:SF79">
    <property type="entry name" value="PROTEIN SPINSTER"/>
    <property type="match status" value="1"/>
</dbReference>
<feature type="transmembrane region" description="Helical" evidence="8">
    <location>
        <begin position="261"/>
        <end position="281"/>
    </location>
</feature>
<dbReference type="InterPro" id="IPR011701">
    <property type="entry name" value="MFS"/>
</dbReference>
<evidence type="ECO:0000256" key="5">
    <source>
        <dbReference type="ARBA" id="ARBA00023136"/>
    </source>
</evidence>
<evidence type="ECO:0000256" key="4">
    <source>
        <dbReference type="ARBA" id="ARBA00022989"/>
    </source>
</evidence>
<keyword evidence="11" id="KW-1185">Reference proteome</keyword>
<evidence type="ECO:0000313" key="11">
    <source>
        <dbReference type="Proteomes" id="UP001642464"/>
    </source>
</evidence>
<feature type="transmembrane region" description="Helical" evidence="8">
    <location>
        <begin position="177"/>
        <end position="196"/>
    </location>
</feature>
<evidence type="ECO:0000256" key="3">
    <source>
        <dbReference type="ARBA" id="ARBA00022692"/>
    </source>
</evidence>
<evidence type="ECO:0000256" key="2">
    <source>
        <dbReference type="ARBA" id="ARBA00022448"/>
    </source>
</evidence>
<dbReference type="InterPro" id="IPR020846">
    <property type="entry name" value="MFS_dom"/>
</dbReference>
<dbReference type="SUPFAM" id="SSF103473">
    <property type="entry name" value="MFS general substrate transporter"/>
    <property type="match status" value="1"/>
</dbReference>
<feature type="domain" description="Major facilitator superfamily (MFS) profile" evidence="9">
    <location>
        <begin position="106"/>
        <end position="523"/>
    </location>
</feature>
<accession>A0ABP0Q0C2</accession>
<keyword evidence="4 8" id="KW-1133">Transmembrane helix</keyword>
<comment type="caution">
    <text evidence="10">The sequence shown here is derived from an EMBL/GenBank/DDBJ whole genome shotgun (WGS) entry which is preliminary data.</text>
</comment>
<evidence type="ECO:0000256" key="6">
    <source>
        <dbReference type="ARBA" id="ARBA00024338"/>
    </source>
</evidence>
<comment type="similarity">
    <text evidence="6">Belongs to the major facilitator superfamily. Spinster (TC 2.A.1.49) family.</text>
</comment>
<dbReference type="Proteomes" id="UP001642464">
    <property type="component" value="Unassembled WGS sequence"/>
</dbReference>
<keyword evidence="2" id="KW-0813">Transport</keyword>